<organism evidence="1 2">
    <name type="scientific">Ensete ventricosum</name>
    <name type="common">Abyssinian banana</name>
    <name type="synonym">Musa ensete</name>
    <dbReference type="NCBI Taxonomy" id="4639"/>
    <lineage>
        <taxon>Eukaryota</taxon>
        <taxon>Viridiplantae</taxon>
        <taxon>Streptophyta</taxon>
        <taxon>Embryophyta</taxon>
        <taxon>Tracheophyta</taxon>
        <taxon>Spermatophyta</taxon>
        <taxon>Magnoliopsida</taxon>
        <taxon>Liliopsida</taxon>
        <taxon>Zingiberales</taxon>
        <taxon>Musaceae</taxon>
        <taxon>Ensete</taxon>
    </lineage>
</organism>
<comment type="caution">
    <text evidence="1">The sequence shown here is derived from an EMBL/GenBank/DDBJ whole genome shotgun (WGS) entry which is preliminary data.</text>
</comment>
<dbReference type="AlphaFoldDB" id="A0AAV8Q5I2"/>
<evidence type="ECO:0000313" key="1">
    <source>
        <dbReference type="EMBL" id="KAJ8466795.1"/>
    </source>
</evidence>
<dbReference type="Proteomes" id="UP001222027">
    <property type="component" value="Unassembled WGS sequence"/>
</dbReference>
<accession>A0AAV8Q5I2</accession>
<evidence type="ECO:0000313" key="2">
    <source>
        <dbReference type="Proteomes" id="UP001222027"/>
    </source>
</evidence>
<keyword evidence="2" id="KW-1185">Reference proteome</keyword>
<protein>
    <submittedName>
        <fullName evidence="1">Uncharacterized protein</fullName>
    </submittedName>
</protein>
<proteinExistence type="predicted"/>
<name>A0AAV8Q5I2_ENSVE</name>
<sequence length="153" mass="16719">MLDSPPSLTSLHLQERNYMKERNMVLFPLYQPIWLDPPKCNQTLESPAAAGGGSEASQLFPRLAAQGTEAGVAAAGSARPISMAERARLAKIPRPERPQIQQFPFLGGLEPPQPEPPAYHLNGEGVALAKIEDNSYELRLPRQCSGLLGTEQY</sequence>
<reference evidence="1 2" key="1">
    <citation type="submission" date="2022-12" db="EMBL/GenBank/DDBJ databases">
        <title>Chromosome-scale assembly of the Ensete ventricosum genome.</title>
        <authorList>
            <person name="Dussert Y."/>
            <person name="Stocks J."/>
            <person name="Wendawek A."/>
            <person name="Woldeyes F."/>
            <person name="Nichols R.A."/>
            <person name="Borrell J.S."/>
        </authorList>
    </citation>
    <scope>NUCLEOTIDE SEQUENCE [LARGE SCALE GENOMIC DNA]</scope>
    <source>
        <strain evidence="2">cv. Maze</strain>
        <tissue evidence="1">Seeds</tissue>
    </source>
</reference>
<dbReference type="EMBL" id="JAQQAF010000008">
    <property type="protein sequence ID" value="KAJ8466795.1"/>
    <property type="molecule type" value="Genomic_DNA"/>
</dbReference>
<gene>
    <name evidence="1" type="ORF">OPV22_029347</name>
</gene>